<dbReference type="GO" id="GO:0016020">
    <property type="term" value="C:membrane"/>
    <property type="evidence" value="ECO:0007669"/>
    <property type="project" value="InterPro"/>
</dbReference>
<accession>A0AAW9PR50</accession>
<evidence type="ECO:0000256" key="1">
    <source>
        <dbReference type="SAM" id="MobiDB-lite"/>
    </source>
</evidence>
<evidence type="ECO:0000313" key="3">
    <source>
        <dbReference type="EMBL" id="MEE3717099.1"/>
    </source>
</evidence>
<dbReference type="PANTHER" id="PTHR30451:SF5">
    <property type="entry name" value="SLR0019 PROTEIN"/>
    <property type="match status" value="1"/>
</dbReference>
<feature type="signal peptide" evidence="2">
    <location>
        <begin position="1"/>
        <end position="28"/>
    </location>
</feature>
<dbReference type="Pfam" id="PF00577">
    <property type="entry name" value="Usher"/>
    <property type="match status" value="1"/>
</dbReference>
<dbReference type="InterPro" id="IPR000015">
    <property type="entry name" value="Fimb_usher"/>
</dbReference>
<reference evidence="3" key="1">
    <citation type="submission" date="2024-01" db="EMBL/GenBank/DDBJ databases">
        <title>Bank of Algae and Cyanobacteria of the Azores (BACA) strain genomes.</title>
        <authorList>
            <person name="Luz R."/>
            <person name="Cordeiro R."/>
            <person name="Fonseca A."/>
            <person name="Goncalves V."/>
        </authorList>
    </citation>
    <scope>NUCLEOTIDE SEQUENCE</scope>
    <source>
        <strain evidence="3">BACA0141</strain>
    </source>
</reference>
<feature type="region of interest" description="Disordered" evidence="1">
    <location>
        <begin position="28"/>
        <end position="72"/>
    </location>
</feature>
<dbReference type="Gene3D" id="2.60.40.3110">
    <property type="match status" value="1"/>
</dbReference>
<organism evidence="3 4">
    <name type="scientific">Tumidithrix elongata BACA0141</name>
    <dbReference type="NCBI Taxonomy" id="2716417"/>
    <lineage>
        <taxon>Bacteria</taxon>
        <taxon>Bacillati</taxon>
        <taxon>Cyanobacteriota</taxon>
        <taxon>Cyanophyceae</taxon>
        <taxon>Pseudanabaenales</taxon>
        <taxon>Pseudanabaenaceae</taxon>
        <taxon>Tumidithrix</taxon>
        <taxon>Tumidithrix elongata</taxon>
    </lineage>
</organism>
<evidence type="ECO:0000313" key="4">
    <source>
        <dbReference type="Proteomes" id="UP001333818"/>
    </source>
</evidence>
<protein>
    <submittedName>
        <fullName evidence="3">Fimbria/pilus outer membrane usher protein</fullName>
    </submittedName>
</protein>
<dbReference type="GO" id="GO:0009297">
    <property type="term" value="P:pilus assembly"/>
    <property type="evidence" value="ECO:0007669"/>
    <property type="project" value="InterPro"/>
</dbReference>
<comment type="caution">
    <text evidence="3">The sequence shown here is derived from an EMBL/GenBank/DDBJ whole genome shotgun (WGS) entry which is preliminary data.</text>
</comment>
<keyword evidence="4" id="KW-1185">Reference proteome</keyword>
<gene>
    <name evidence="3" type="ORF">V2H45_10110</name>
</gene>
<feature type="chain" id="PRO_5043510933" evidence="2">
    <location>
        <begin position="29"/>
        <end position="855"/>
    </location>
</feature>
<dbReference type="Gene3D" id="2.60.40.2610">
    <property type="entry name" value="Outer membrane usher protein FimD, plug domain"/>
    <property type="match status" value="1"/>
</dbReference>
<dbReference type="AlphaFoldDB" id="A0AAW9PR50"/>
<evidence type="ECO:0000256" key="2">
    <source>
        <dbReference type="SAM" id="SignalP"/>
    </source>
</evidence>
<keyword evidence="2" id="KW-0732">Signal</keyword>
<dbReference type="PANTHER" id="PTHR30451">
    <property type="entry name" value="OUTER MEMBRANE USHER PROTEIN"/>
    <property type="match status" value="1"/>
</dbReference>
<dbReference type="Proteomes" id="UP001333818">
    <property type="component" value="Unassembled WGS sequence"/>
</dbReference>
<dbReference type="EMBL" id="JAZBJZ010000032">
    <property type="protein sequence ID" value="MEE3717099.1"/>
    <property type="molecule type" value="Genomic_DNA"/>
</dbReference>
<feature type="compositionally biased region" description="Pro residues" evidence="1">
    <location>
        <begin position="30"/>
        <end position="39"/>
    </location>
</feature>
<dbReference type="RefSeq" id="WP_330483527.1">
    <property type="nucleotide sequence ID" value="NZ_JAZBJZ010000032.1"/>
</dbReference>
<dbReference type="GO" id="GO:0015473">
    <property type="term" value="F:fimbrial usher porin activity"/>
    <property type="evidence" value="ECO:0007669"/>
    <property type="project" value="InterPro"/>
</dbReference>
<dbReference type="InterPro" id="IPR042186">
    <property type="entry name" value="FimD_plug_dom"/>
</dbReference>
<sequence length="855" mass="93240">MKCRAIEFSCLYFAICLPTLLAADYTLAQPPQPTSPQPTNPKTQSPQPANPSTDDETFQRVFGHPRSNTGKQTLSVPLVIDDREQATVLTTFVPGQPQQTRLQTKPLLQILTPILRPDVLTNLQAAIGNAEDCSVDVLSKNGIEANFDERRLAVFLQISPAVRAVNVLGDRSSLPPEAKEALPVSALSGYVNIFASDRLTLTSNQSQGLQRLPLFLGFDGAINLNNWVLEGNWSYIESGQPELVRGDMRIVRDDPVNAVRYLAGDYSFPTTGFQNAIAVGGIAMARNFSLQPYSIIRPINNFEFFLERPSKVEVYANGRLAQTLLLPAGQQDLRQLPLTTGINDIQLIVTDDRGQEQRINFSSAVASNLLAPDVQQFAYSFGFPSKAIGGGRNYDWSKPLLSLAHRWGVSEVLTLGGYAQASNNQQLVGIEGIFATTFGNLAWNLAFSNDQTVGQDFAWRLGYDFFNASDTDRSFGFNLEQRGARFITFGNDGVPRNSTALDLSAFYHQRLFSDISAGLSAQYRFGRDTPDSYRIALDLSKTFTNGISLNLSLSQSRDTNGVNEQRAFLGMQINLAQGSQSLQSSAEVRNTGSPTQQVSWSFRDPQVSESINGSLGIITSQAGYRLNSDLTYTGYRGIVNFTPDILFASNNTQANAQISLRTAIAFADGNWAFSRPISDSFAIVVPQKGLAGQVVGVNPDGQGSYLSRADEFGAAVVPNLSSYSVSRLLIEAPNAPTGVDIGNPLYYTLPTYKSGTVIRVGTDTTVFIRGILLDAKGQALALQSGEVSSLSDPEWQPVTLFTNRVGKFALTGFKPGRYQLRLYSESSTMIPFEIPEGTTGLYDLGTLRSPINPKP</sequence>
<proteinExistence type="predicted"/>
<name>A0AAW9PR50_9CYAN</name>